<comment type="caution">
    <text evidence="1">The sequence shown here is derived from an EMBL/GenBank/DDBJ whole genome shotgun (WGS) entry which is preliminary data.</text>
</comment>
<dbReference type="RefSeq" id="WP_134844435.1">
    <property type="nucleotide sequence ID" value="NZ_SGVY01000059.1"/>
</dbReference>
<accession>A0A4Y8V5W3</accession>
<dbReference type="Proteomes" id="UP000297872">
    <property type="component" value="Unassembled WGS sequence"/>
</dbReference>
<proteinExistence type="predicted"/>
<dbReference type="GeneID" id="302996577"/>
<protein>
    <submittedName>
        <fullName evidence="1">Uncharacterized protein</fullName>
    </submittedName>
</protein>
<dbReference type="AlphaFoldDB" id="A0A4Y8V5W3"/>
<name>A0A4Y8V5W3_9BACT</name>
<evidence type="ECO:0000313" key="2">
    <source>
        <dbReference type="Proteomes" id="UP000297872"/>
    </source>
</evidence>
<gene>
    <name evidence="1" type="ORF">EXN75_15045</name>
</gene>
<evidence type="ECO:0000313" key="1">
    <source>
        <dbReference type="EMBL" id="TFH76090.1"/>
    </source>
</evidence>
<reference evidence="1 2" key="1">
    <citation type="submission" date="2019-02" db="EMBL/GenBank/DDBJ databases">
        <title>Draft Genome Sequence of the Prevotella sp. BCRC 81118, Isolated from Human Feces.</title>
        <authorList>
            <person name="Huang C.-H."/>
        </authorList>
    </citation>
    <scope>NUCLEOTIDE SEQUENCE [LARGE SCALE GENOMIC DNA]</scope>
    <source>
        <strain evidence="1 2">BCRC 81118</strain>
    </source>
</reference>
<dbReference type="EMBL" id="SGVY01000059">
    <property type="protein sequence ID" value="TFH76090.1"/>
    <property type="molecule type" value="Genomic_DNA"/>
</dbReference>
<organism evidence="1 2">
    <name type="scientific">Segatella hominis</name>
    <dbReference type="NCBI Taxonomy" id="2518605"/>
    <lineage>
        <taxon>Bacteria</taxon>
        <taxon>Pseudomonadati</taxon>
        <taxon>Bacteroidota</taxon>
        <taxon>Bacteroidia</taxon>
        <taxon>Bacteroidales</taxon>
        <taxon>Prevotellaceae</taxon>
        <taxon>Segatella</taxon>
    </lineage>
</organism>
<dbReference type="OrthoDB" id="286090at2"/>
<sequence length="172" mass="20771">MNWHEIVKYSPQKYDSNGIYTADEWTSRCDVGKKFDGKLFTIEEYLRVEQRYVSVILSIMKATNCKYMTIQYLEADKEYITSRIKSSKFYNIDSELLKSMPLLEEKRRIYILKITDIIRLSLREYIYVVLRNKEHKLQIEFGYDYYLKISCSLNMETLKNIVYREGLYLDPR</sequence>
<keyword evidence="2" id="KW-1185">Reference proteome</keyword>